<organism evidence="2 3">
    <name type="scientific">Monilinia fructicola</name>
    <name type="common">Brown rot fungus</name>
    <name type="synonym">Ciboria fructicola</name>
    <dbReference type="NCBI Taxonomy" id="38448"/>
    <lineage>
        <taxon>Eukaryota</taxon>
        <taxon>Fungi</taxon>
        <taxon>Dikarya</taxon>
        <taxon>Ascomycota</taxon>
        <taxon>Pezizomycotina</taxon>
        <taxon>Leotiomycetes</taxon>
        <taxon>Helotiales</taxon>
        <taxon>Sclerotiniaceae</taxon>
        <taxon>Monilinia</taxon>
    </lineage>
</organism>
<evidence type="ECO:0000313" key="2">
    <source>
        <dbReference type="EMBL" id="KAA8567962.1"/>
    </source>
</evidence>
<name>A0A5M9JJF9_MONFR</name>
<evidence type="ECO:0000313" key="3">
    <source>
        <dbReference type="Proteomes" id="UP000322873"/>
    </source>
</evidence>
<keyword evidence="3" id="KW-1185">Reference proteome</keyword>
<comment type="caution">
    <text evidence="2">The sequence shown here is derived from an EMBL/GenBank/DDBJ whole genome shotgun (WGS) entry which is preliminary data.</text>
</comment>
<feature type="region of interest" description="Disordered" evidence="1">
    <location>
        <begin position="1"/>
        <end position="34"/>
    </location>
</feature>
<proteinExistence type="predicted"/>
<sequence length="97" mass="11476">MHNQFHHDQHIKSWKVGEEEEQTHLRSQPLRMGKLKRKLEPNRVSSNIRINIGKLELNIPNVHILTKLVQMKPIEPQKICHDSAQAAPSRKNFHWIH</sequence>
<protein>
    <submittedName>
        <fullName evidence="2">Uncharacterized protein</fullName>
    </submittedName>
</protein>
<gene>
    <name evidence="2" type="ORF">EYC84_008393</name>
</gene>
<accession>A0A5M9JJF9</accession>
<reference evidence="2 3" key="1">
    <citation type="submission" date="2019-06" db="EMBL/GenBank/DDBJ databases">
        <title>Genome Sequence of the Brown Rot Fungal Pathogen Monilinia fructicola.</title>
        <authorList>
            <person name="De Miccolis Angelini R.M."/>
            <person name="Landi L."/>
            <person name="Abate D."/>
            <person name="Pollastro S."/>
            <person name="Romanazzi G."/>
            <person name="Faretra F."/>
        </authorList>
    </citation>
    <scope>NUCLEOTIDE SEQUENCE [LARGE SCALE GENOMIC DNA]</scope>
    <source>
        <strain evidence="2 3">Mfrc123</strain>
    </source>
</reference>
<dbReference type="EMBL" id="VICG01000010">
    <property type="protein sequence ID" value="KAA8567962.1"/>
    <property type="molecule type" value="Genomic_DNA"/>
</dbReference>
<evidence type="ECO:0000256" key="1">
    <source>
        <dbReference type="SAM" id="MobiDB-lite"/>
    </source>
</evidence>
<feature type="compositionally biased region" description="Basic and acidic residues" evidence="1">
    <location>
        <begin position="1"/>
        <end position="17"/>
    </location>
</feature>
<dbReference type="AlphaFoldDB" id="A0A5M9JJF9"/>
<dbReference type="Proteomes" id="UP000322873">
    <property type="component" value="Unassembled WGS sequence"/>
</dbReference>